<organism evidence="9 10">
    <name type="scientific">Alteromonas confluentis</name>
    <dbReference type="NCBI Taxonomy" id="1656094"/>
    <lineage>
        <taxon>Bacteria</taxon>
        <taxon>Pseudomonadati</taxon>
        <taxon>Pseudomonadota</taxon>
        <taxon>Gammaproteobacteria</taxon>
        <taxon>Alteromonadales</taxon>
        <taxon>Alteromonadaceae</taxon>
        <taxon>Alteromonas/Salinimonas group</taxon>
        <taxon>Alteromonas</taxon>
    </lineage>
</organism>
<dbReference type="PANTHER" id="PTHR12992">
    <property type="entry name" value="NUDIX HYDROLASE"/>
    <property type="match status" value="1"/>
</dbReference>
<sequence length="191" mass="21595">MNRNEFLQRYHHLRLVDYEADFPLRKAGRAAAVLIPLVERDNGLMVLLTERALHLRHHPGQISFPGGGAEAQDNSLIETALREAHEEVGVLPSEVEVIGALPEYRTISGYAMTPVVGFVSPQHAITIDPNEVASTFEVPLAFLMNRQNHLVHMAQRFPRQYPVYFIPWENRMIWGATAAILRNLSSHLLND</sequence>
<proteinExistence type="inferred from homology"/>
<reference evidence="9 10" key="1">
    <citation type="submission" date="2016-08" db="EMBL/GenBank/DDBJ databases">
        <authorList>
            <person name="Seilhamer J.J."/>
        </authorList>
    </citation>
    <scope>NUCLEOTIDE SEQUENCE [LARGE SCALE GENOMIC DNA]</scope>
    <source>
        <strain evidence="9 10">KCTC 42603</strain>
    </source>
</reference>
<dbReference type="OrthoDB" id="9802805at2"/>
<dbReference type="PANTHER" id="PTHR12992:SF11">
    <property type="entry name" value="MITOCHONDRIAL COENZYME A DIPHOSPHATASE NUDT8"/>
    <property type="match status" value="1"/>
</dbReference>
<keyword evidence="5" id="KW-0378">Hydrolase</keyword>
<keyword evidence="6" id="KW-0460">Magnesium</keyword>
<dbReference type="InterPro" id="IPR045121">
    <property type="entry name" value="CoAse"/>
</dbReference>
<dbReference type="Proteomes" id="UP000175691">
    <property type="component" value="Unassembled WGS sequence"/>
</dbReference>
<evidence type="ECO:0000256" key="2">
    <source>
        <dbReference type="ARBA" id="ARBA00001946"/>
    </source>
</evidence>
<comment type="caution">
    <text evidence="9">The sequence shown here is derived from an EMBL/GenBank/DDBJ whole genome shotgun (WGS) entry which is preliminary data.</text>
</comment>
<dbReference type="EMBL" id="MDHN01000010">
    <property type="protein sequence ID" value="OFC71684.1"/>
    <property type="molecule type" value="Genomic_DNA"/>
</dbReference>
<evidence type="ECO:0000256" key="5">
    <source>
        <dbReference type="ARBA" id="ARBA00022801"/>
    </source>
</evidence>
<evidence type="ECO:0000313" key="10">
    <source>
        <dbReference type="Proteomes" id="UP000175691"/>
    </source>
</evidence>
<evidence type="ECO:0000256" key="6">
    <source>
        <dbReference type="ARBA" id="ARBA00022842"/>
    </source>
</evidence>
<feature type="domain" description="Nudix hydrolase" evidence="8">
    <location>
        <begin position="28"/>
        <end position="167"/>
    </location>
</feature>
<evidence type="ECO:0000259" key="8">
    <source>
        <dbReference type="PROSITE" id="PS51462"/>
    </source>
</evidence>
<dbReference type="GO" id="GO:0030145">
    <property type="term" value="F:manganese ion binding"/>
    <property type="evidence" value="ECO:0007669"/>
    <property type="project" value="InterPro"/>
</dbReference>
<comment type="cofactor">
    <cofactor evidence="2">
        <name>Mg(2+)</name>
        <dbReference type="ChEBI" id="CHEBI:18420"/>
    </cofactor>
</comment>
<dbReference type="RefSeq" id="WP_070124024.1">
    <property type="nucleotide sequence ID" value="NZ_MDHN01000010.1"/>
</dbReference>
<protein>
    <submittedName>
        <fullName evidence="9">Coenzyme A pyrophosphatase</fullName>
    </submittedName>
</protein>
<dbReference type="PROSITE" id="PS51462">
    <property type="entry name" value="NUDIX"/>
    <property type="match status" value="1"/>
</dbReference>
<dbReference type="CDD" id="cd03426">
    <property type="entry name" value="NUDIX_CoAse_Nudt7"/>
    <property type="match status" value="1"/>
</dbReference>
<dbReference type="InterPro" id="IPR015797">
    <property type="entry name" value="NUDIX_hydrolase-like_dom_sf"/>
</dbReference>
<dbReference type="GO" id="GO:0010945">
    <property type="term" value="F:coenzyme A diphosphatase activity"/>
    <property type="evidence" value="ECO:0007669"/>
    <property type="project" value="InterPro"/>
</dbReference>
<evidence type="ECO:0000256" key="1">
    <source>
        <dbReference type="ARBA" id="ARBA00001936"/>
    </source>
</evidence>
<dbReference type="NCBIfam" id="NF007980">
    <property type="entry name" value="PRK10707.1"/>
    <property type="match status" value="1"/>
</dbReference>
<dbReference type="Pfam" id="PF00293">
    <property type="entry name" value="NUDIX"/>
    <property type="match status" value="1"/>
</dbReference>
<dbReference type="AlphaFoldDB" id="A0A1E7ZDZ5"/>
<keyword evidence="7" id="KW-0464">Manganese</keyword>
<accession>A0A1E7ZDZ5</accession>
<dbReference type="InterPro" id="IPR000086">
    <property type="entry name" value="NUDIX_hydrolase_dom"/>
</dbReference>
<dbReference type="Gene3D" id="3.90.79.10">
    <property type="entry name" value="Nucleoside Triphosphate Pyrophosphohydrolase"/>
    <property type="match status" value="1"/>
</dbReference>
<dbReference type="GO" id="GO:0009132">
    <property type="term" value="P:nucleoside diphosphate metabolic process"/>
    <property type="evidence" value="ECO:0007669"/>
    <property type="project" value="InterPro"/>
</dbReference>
<dbReference type="GO" id="GO:0000287">
    <property type="term" value="F:magnesium ion binding"/>
    <property type="evidence" value="ECO:0007669"/>
    <property type="project" value="InterPro"/>
</dbReference>
<evidence type="ECO:0000313" key="9">
    <source>
        <dbReference type="EMBL" id="OFC71684.1"/>
    </source>
</evidence>
<keyword evidence="4" id="KW-0479">Metal-binding</keyword>
<evidence type="ECO:0000256" key="3">
    <source>
        <dbReference type="ARBA" id="ARBA00006506"/>
    </source>
</evidence>
<gene>
    <name evidence="9" type="ORF">BFC18_05870</name>
</gene>
<dbReference type="InterPro" id="IPR000059">
    <property type="entry name" value="NUDIX_hydrolase_NudL_CS"/>
</dbReference>
<evidence type="ECO:0000256" key="7">
    <source>
        <dbReference type="ARBA" id="ARBA00023211"/>
    </source>
</evidence>
<evidence type="ECO:0000256" key="4">
    <source>
        <dbReference type="ARBA" id="ARBA00022723"/>
    </source>
</evidence>
<comment type="similarity">
    <text evidence="3">Belongs to the Nudix hydrolase family. PCD1 subfamily.</text>
</comment>
<dbReference type="SUPFAM" id="SSF55811">
    <property type="entry name" value="Nudix"/>
    <property type="match status" value="1"/>
</dbReference>
<name>A0A1E7ZDZ5_9ALTE</name>
<dbReference type="PROSITE" id="PS01293">
    <property type="entry name" value="NUDIX_COA"/>
    <property type="match status" value="1"/>
</dbReference>
<dbReference type="STRING" id="1656094.BFC18_05870"/>
<comment type="cofactor">
    <cofactor evidence="1">
        <name>Mn(2+)</name>
        <dbReference type="ChEBI" id="CHEBI:29035"/>
    </cofactor>
</comment>
<keyword evidence="10" id="KW-1185">Reference proteome</keyword>